<evidence type="ECO:0000256" key="1">
    <source>
        <dbReference type="SAM" id="MobiDB-lite"/>
    </source>
</evidence>
<protein>
    <submittedName>
        <fullName evidence="2">Uncharacterized protein</fullName>
    </submittedName>
</protein>
<organism evidence="2 3">
    <name type="scientific">Actinotalea ferrariae CF5-4</name>
    <dbReference type="NCBI Taxonomy" id="948458"/>
    <lineage>
        <taxon>Bacteria</taxon>
        <taxon>Bacillati</taxon>
        <taxon>Actinomycetota</taxon>
        <taxon>Actinomycetes</taxon>
        <taxon>Micrococcales</taxon>
        <taxon>Cellulomonadaceae</taxon>
        <taxon>Actinotalea</taxon>
    </lineage>
</organism>
<feature type="compositionally biased region" description="Basic and acidic residues" evidence="1">
    <location>
        <begin position="16"/>
        <end position="33"/>
    </location>
</feature>
<name>A0A021W199_9CELL</name>
<proteinExistence type="predicted"/>
<dbReference type="Proteomes" id="UP000019753">
    <property type="component" value="Unassembled WGS sequence"/>
</dbReference>
<dbReference type="AlphaFoldDB" id="A0A021W199"/>
<evidence type="ECO:0000313" key="3">
    <source>
        <dbReference type="Proteomes" id="UP000019753"/>
    </source>
</evidence>
<comment type="caution">
    <text evidence="2">The sequence shown here is derived from an EMBL/GenBank/DDBJ whole genome shotgun (WGS) entry which is preliminary data.</text>
</comment>
<feature type="region of interest" description="Disordered" evidence="1">
    <location>
        <begin position="332"/>
        <end position="363"/>
    </location>
</feature>
<dbReference type="RefSeq" id="WP_052022206.1">
    <property type="nucleotide sequence ID" value="NZ_AXCW01000004.1"/>
</dbReference>
<feature type="compositionally biased region" description="Polar residues" evidence="1">
    <location>
        <begin position="78"/>
        <end position="97"/>
    </location>
</feature>
<gene>
    <name evidence="2" type="ORF">N866_13035</name>
</gene>
<feature type="compositionally biased region" description="Polar residues" evidence="1">
    <location>
        <begin position="1"/>
        <end position="15"/>
    </location>
</feature>
<feature type="region of interest" description="Disordered" evidence="1">
    <location>
        <begin position="1"/>
        <end position="121"/>
    </location>
</feature>
<dbReference type="EMBL" id="AXCW01000004">
    <property type="protein sequence ID" value="EYR65107.1"/>
    <property type="molecule type" value="Genomic_DNA"/>
</dbReference>
<evidence type="ECO:0000313" key="2">
    <source>
        <dbReference type="EMBL" id="EYR65107.1"/>
    </source>
</evidence>
<accession>A0A021W199</accession>
<feature type="compositionally biased region" description="Basic and acidic residues" evidence="1">
    <location>
        <begin position="50"/>
        <end position="67"/>
    </location>
</feature>
<dbReference type="OrthoDB" id="4578793at2"/>
<reference evidence="2 3" key="1">
    <citation type="submission" date="2014-01" db="EMBL/GenBank/DDBJ databases">
        <title>Actinotalea ferrariae CF5-4.</title>
        <authorList>
            <person name="Chen F."/>
            <person name="Li Y."/>
            <person name="Wang G."/>
        </authorList>
    </citation>
    <scope>NUCLEOTIDE SEQUENCE [LARGE SCALE GENOMIC DNA]</scope>
    <source>
        <strain evidence="2 3">CF5-4</strain>
    </source>
</reference>
<feature type="compositionally biased region" description="Gly residues" evidence="1">
    <location>
        <begin position="333"/>
        <end position="343"/>
    </location>
</feature>
<keyword evidence="3" id="KW-1185">Reference proteome</keyword>
<sequence length="363" mass="36914">MTYDYQTGQPSSTDGSRTDAAREAARETAHTAKDQASGVAHSAAQSGQHLAHEAKDQAKGVGREAGRQAKQLLGQGREQLTSEASTQQQKLASSIRSFGQELGSMAESSSEPGMATDLARQASQRLDEVAGFFENREPGELLGEVKRFAQERPGTFLALAAGAGLVAGRLTRGIKEVSSDEAEARAVGTYETTPAYGAAGYGAEGVTGTYGAPTRTSAYEAAAGTTGAAAAPTTSTYGTGAVYGEGYTEGETGYGTATGDPTYGVQATPGTSATYPEGATSDDPYGTGTQDVGTPAYGDTVADTYGTGTQNPPSGAGQYAAGSAGYGDTYGNEDGGIFGGGTGEVPEHEATRPWSPVDEGQNR</sequence>